<organism evidence="1 2">
    <name type="scientific">Neolentinus lepideus HHB14362 ss-1</name>
    <dbReference type="NCBI Taxonomy" id="1314782"/>
    <lineage>
        <taxon>Eukaryota</taxon>
        <taxon>Fungi</taxon>
        <taxon>Dikarya</taxon>
        <taxon>Basidiomycota</taxon>
        <taxon>Agaricomycotina</taxon>
        <taxon>Agaricomycetes</taxon>
        <taxon>Gloeophyllales</taxon>
        <taxon>Gloeophyllaceae</taxon>
        <taxon>Neolentinus</taxon>
    </lineage>
</organism>
<keyword evidence="2" id="KW-1185">Reference proteome</keyword>
<sequence length="405" mass="45391">MLALGGPNSESRCIHLRILKLPGPLACDSKRPLALSRLATVLFKAVNLHTLEVSDMSILLKTEPRISNILVQSCRRLVRLSIGDTDGPSLRLLRQLPHLISFSINLSSRRDQRHASSCRLKQMLKSISASPGLSHCWPEVEELKLIGVSVPAVYLTKAFPNVRRLFWRFGRSFHHTEHAAMDREGFSWKYLDYLYSDAMTICTQEIISHVWRLELRQSGSAERPFPLTAEMEEHALLSSFRLACPVQLCFVAPASAPVSFFEKTAAALPILASLTISLVPEKYVVNGLYKQGNALLSRDEVDSAMRTLCSGLKGLKAVCLCISVRTGFKPDDEQYFSHRYVDLLASISSVRLAKFCINDGGQKDCRTWRYGFVDIGGIRRMASIKGRDGRIWWASVARPVRPDTC</sequence>
<accession>A0A165SIA3</accession>
<dbReference type="Proteomes" id="UP000076761">
    <property type="component" value="Unassembled WGS sequence"/>
</dbReference>
<evidence type="ECO:0008006" key="3">
    <source>
        <dbReference type="Google" id="ProtNLM"/>
    </source>
</evidence>
<dbReference type="InParanoid" id="A0A165SIA3"/>
<dbReference type="EMBL" id="KV425573">
    <property type="protein sequence ID" value="KZT25200.1"/>
    <property type="molecule type" value="Genomic_DNA"/>
</dbReference>
<dbReference type="STRING" id="1314782.A0A165SIA3"/>
<gene>
    <name evidence="1" type="ORF">NEOLEDRAFT_1134000</name>
</gene>
<proteinExistence type="predicted"/>
<evidence type="ECO:0000313" key="2">
    <source>
        <dbReference type="Proteomes" id="UP000076761"/>
    </source>
</evidence>
<dbReference type="AlphaFoldDB" id="A0A165SIA3"/>
<protein>
    <recommendedName>
        <fullName evidence="3">F-box domain-containing protein</fullName>
    </recommendedName>
</protein>
<name>A0A165SIA3_9AGAM</name>
<evidence type="ECO:0000313" key="1">
    <source>
        <dbReference type="EMBL" id="KZT25200.1"/>
    </source>
</evidence>
<reference evidence="1 2" key="1">
    <citation type="journal article" date="2016" name="Mol. Biol. Evol.">
        <title>Comparative Genomics of Early-Diverging Mushroom-Forming Fungi Provides Insights into the Origins of Lignocellulose Decay Capabilities.</title>
        <authorList>
            <person name="Nagy L.G."/>
            <person name="Riley R."/>
            <person name="Tritt A."/>
            <person name="Adam C."/>
            <person name="Daum C."/>
            <person name="Floudas D."/>
            <person name="Sun H."/>
            <person name="Yadav J.S."/>
            <person name="Pangilinan J."/>
            <person name="Larsson K.H."/>
            <person name="Matsuura K."/>
            <person name="Barry K."/>
            <person name="Labutti K."/>
            <person name="Kuo R."/>
            <person name="Ohm R.A."/>
            <person name="Bhattacharya S.S."/>
            <person name="Shirouzu T."/>
            <person name="Yoshinaga Y."/>
            <person name="Martin F.M."/>
            <person name="Grigoriev I.V."/>
            <person name="Hibbett D.S."/>
        </authorList>
    </citation>
    <scope>NUCLEOTIDE SEQUENCE [LARGE SCALE GENOMIC DNA]</scope>
    <source>
        <strain evidence="1 2">HHB14362 ss-1</strain>
    </source>
</reference>